<organism evidence="1 2">
    <name type="scientific">Thelohanellus kitauei</name>
    <name type="common">Myxosporean</name>
    <dbReference type="NCBI Taxonomy" id="669202"/>
    <lineage>
        <taxon>Eukaryota</taxon>
        <taxon>Metazoa</taxon>
        <taxon>Cnidaria</taxon>
        <taxon>Myxozoa</taxon>
        <taxon>Myxosporea</taxon>
        <taxon>Bivalvulida</taxon>
        <taxon>Platysporina</taxon>
        <taxon>Myxobolidae</taxon>
        <taxon>Thelohanellus</taxon>
    </lineage>
</organism>
<keyword evidence="2" id="KW-1185">Reference proteome</keyword>
<comment type="caution">
    <text evidence="1">The sequence shown here is derived from an EMBL/GenBank/DDBJ whole genome shotgun (WGS) entry which is preliminary data.</text>
</comment>
<protein>
    <submittedName>
        <fullName evidence="1">Uncharacterized protein</fullName>
    </submittedName>
</protein>
<evidence type="ECO:0000313" key="1">
    <source>
        <dbReference type="EMBL" id="KII70721.1"/>
    </source>
</evidence>
<accession>A0A0C2MTS4</accession>
<dbReference type="EMBL" id="JWZT01001987">
    <property type="protein sequence ID" value="KII70721.1"/>
    <property type="molecule type" value="Genomic_DNA"/>
</dbReference>
<evidence type="ECO:0000313" key="2">
    <source>
        <dbReference type="Proteomes" id="UP000031668"/>
    </source>
</evidence>
<proteinExistence type="predicted"/>
<dbReference type="Proteomes" id="UP000031668">
    <property type="component" value="Unassembled WGS sequence"/>
</dbReference>
<gene>
    <name evidence="1" type="ORF">RF11_09057</name>
</gene>
<reference evidence="1 2" key="1">
    <citation type="journal article" date="2014" name="Genome Biol. Evol.">
        <title>The genome of the myxosporean Thelohanellus kitauei shows adaptations to nutrient acquisition within its fish host.</title>
        <authorList>
            <person name="Yang Y."/>
            <person name="Xiong J."/>
            <person name="Zhou Z."/>
            <person name="Huo F."/>
            <person name="Miao W."/>
            <person name="Ran C."/>
            <person name="Liu Y."/>
            <person name="Zhang J."/>
            <person name="Feng J."/>
            <person name="Wang M."/>
            <person name="Wang M."/>
            <person name="Wang L."/>
            <person name="Yao B."/>
        </authorList>
    </citation>
    <scope>NUCLEOTIDE SEQUENCE [LARGE SCALE GENOMIC DNA]</scope>
    <source>
        <strain evidence="1">Wuqing</strain>
    </source>
</reference>
<dbReference type="AlphaFoldDB" id="A0A0C2MTS4"/>
<name>A0A0C2MTS4_THEKT</name>
<sequence>MLAVNHNVSNIDPPLALTLEINGDLHHFEFQKGVKCEKTFRIAYPSSHKGPYMVKVLLKLHPNYKHIDEYELTVEKYQSTFMELVGGADPNFSIFIEVLGSESKFLTSEQARDEMRDPGDPAFLKRAGISNQRIYCAVIFSEFKHLIVPIESKSFSKAEFPRHFSVAAVVSASTCVGCAGQTIAKFESTGYLTTCPSNYTSKSFPLTYLVLEPDCDHCSVTFTFASADNLDDIKIVYHQDPDTNAPGGTSDSNNNLVLPTIRLQPFSDKIACELVGRQNLNFLRVQEKGITSICYYNDLVKVTKRETLYKKINVVSRVYRAQNFKSKLTPLIASRPVLPVYLEWCSSKWKSREE</sequence>